<evidence type="ECO:0000313" key="3">
    <source>
        <dbReference type="Proteomes" id="UP000239590"/>
    </source>
</evidence>
<gene>
    <name evidence="2" type="ORF">C5O19_23400</name>
</gene>
<feature type="transmembrane region" description="Helical" evidence="1">
    <location>
        <begin position="6"/>
        <end position="26"/>
    </location>
</feature>
<dbReference type="PANTHER" id="PTHR36443">
    <property type="entry name" value="BSR5223 PROTEIN"/>
    <property type="match status" value="1"/>
</dbReference>
<proteinExistence type="predicted"/>
<sequence length="74" mass="8472">MNPQLGKWLMGLGGLLLGAGLLIYLFSDKLQGLGRLPGDIRIERENFRMYLPITTCLLVTLLINVVLWLVRKWF</sequence>
<accession>A0A2S7IFM8</accession>
<keyword evidence="1" id="KW-0472">Membrane</keyword>
<keyword evidence="1" id="KW-1133">Transmembrane helix</keyword>
<keyword evidence="3" id="KW-1185">Reference proteome</keyword>
<organism evidence="2 3">
    <name type="scientific">Siphonobacter curvatus</name>
    <dbReference type="NCBI Taxonomy" id="2094562"/>
    <lineage>
        <taxon>Bacteria</taxon>
        <taxon>Pseudomonadati</taxon>
        <taxon>Bacteroidota</taxon>
        <taxon>Cytophagia</taxon>
        <taxon>Cytophagales</taxon>
        <taxon>Cytophagaceae</taxon>
        <taxon>Siphonobacter</taxon>
    </lineage>
</organism>
<evidence type="ECO:0000256" key="1">
    <source>
        <dbReference type="SAM" id="Phobius"/>
    </source>
</evidence>
<protein>
    <submittedName>
        <fullName evidence="2">DUF2905 domain-containing protein</fullName>
    </submittedName>
</protein>
<reference evidence="3" key="1">
    <citation type="submission" date="2018-02" db="EMBL/GenBank/DDBJ databases">
        <title>Genome sequencing of Solimonas sp. HR-BB.</title>
        <authorList>
            <person name="Lee Y."/>
            <person name="Jeon C.O."/>
        </authorList>
    </citation>
    <scope>NUCLEOTIDE SEQUENCE [LARGE SCALE GENOMIC DNA]</scope>
    <source>
        <strain evidence="3">HR-U</strain>
    </source>
</reference>
<name>A0A2S7IFM8_9BACT</name>
<dbReference type="PANTHER" id="PTHR36443:SF1">
    <property type="entry name" value="BSR5223 PROTEIN"/>
    <property type="match status" value="1"/>
</dbReference>
<evidence type="ECO:0000313" key="2">
    <source>
        <dbReference type="EMBL" id="PQA54114.1"/>
    </source>
</evidence>
<keyword evidence="1" id="KW-0812">Transmembrane</keyword>
<feature type="transmembrane region" description="Helical" evidence="1">
    <location>
        <begin position="47"/>
        <end position="70"/>
    </location>
</feature>
<dbReference type="OrthoDB" id="680637at2"/>
<dbReference type="Pfam" id="PF11146">
    <property type="entry name" value="DUF2905"/>
    <property type="match status" value="1"/>
</dbReference>
<dbReference type="InterPro" id="IPR021320">
    <property type="entry name" value="DUF2905"/>
</dbReference>
<dbReference type="AlphaFoldDB" id="A0A2S7IFM8"/>
<dbReference type="Proteomes" id="UP000239590">
    <property type="component" value="Unassembled WGS sequence"/>
</dbReference>
<dbReference type="RefSeq" id="WP_104715806.1">
    <property type="nucleotide sequence ID" value="NZ_PTRA01000007.1"/>
</dbReference>
<comment type="caution">
    <text evidence="2">The sequence shown here is derived from an EMBL/GenBank/DDBJ whole genome shotgun (WGS) entry which is preliminary data.</text>
</comment>
<dbReference type="EMBL" id="PTRA01000007">
    <property type="protein sequence ID" value="PQA54114.1"/>
    <property type="molecule type" value="Genomic_DNA"/>
</dbReference>